<organism evidence="2 3">
    <name type="scientific">Symbiodinium necroappetens</name>
    <dbReference type="NCBI Taxonomy" id="1628268"/>
    <lineage>
        <taxon>Eukaryota</taxon>
        <taxon>Sar</taxon>
        <taxon>Alveolata</taxon>
        <taxon>Dinophyceae</taxon>
        <taxon>Suessiales</taxon>
        <taxon>Symbiodiniaceae</taxon>
        <taxon>Symbiodinium</taxon>
    </lineage>
</organism>
<dbReference type="InterPro" id="IPR052055">
    <property type="entry name" value="Hepadnavirus_pol/RT"/>
</dbReference>
<dbReference type="OrthoDB" id="198652at2759"/>
<feature type="region of interest" description="Disordered" evidence="1">
    <location>
        <begin position="252"/>
        <end position="307"/>
    </location>
</feature>
<name>A0A812RK98_9DINO</name>
<protein>
    <recommendedName>
        <fullName evidence="4">Reverse transcriptase domain-containing protein</fullName>
    </recommendedName>
</protein>
<comment type="caution">
    <text evidence="2">The sequence shown here is derived from an EMBL/GenBank/DDBJ whole genome shotgun (WGS) entry which is preliminary data.</text>
</comment>
<dbReference type="PANTHER" id="PTHR33050">
    <property type="entry name" value="REVERSE TRANSCRIPTASE DOMAIN-CONTAINING PROTEIN"/>
    <property type="match status" value="1"/>
</dbReference>
<evidence type="ECO:0000256" key="1">
    <source>
        <dbReference type="SAM" id="MobiDB-lite"/>
    </source>
</evidence>
<feature type="compositionally biased region" description="Low complexity" evidence="1">
    <location>
        <begin position="676"/>
        <end position="687"/>
    </location>
</feature>
<dbReference type="Proteomes" id="UP000601435">
    <property type="component" value="Unassembled WGS sequence"/>
</dbReference>
<feature type="compositionally biased region" description="Pro residues" evidence="1">
    <location>
        <begin position="283"/>
        <end position="295"/>
    </location>
</feature>
<keyword evidence="3" id="KW-1185">Reference proteome</keyword>
<feature type="compositionally biased region" description="Basic and acidic residues" evidence="1">
    <location>
        <begin position="504"/>
        <end position="528"/>
    </location>
</feature>
<gene>
    <name evidence="2" type="ORF">SNEC2469_LOCUS12163</name>
</gene>
<proteinExistence type="predicted"/>
<feature type="compositionally biased region" description="Basic and acidic residues" evidence="1">
    <location>
        <begin position="662"/>
        <end position="671"/>
    </location>
</feature>
<dbReference type="PANTHER" id="PTHR33050:SF7">
    <property type="entry name" value="RIBONUCLEASE H"/>
    <property type="match status" value="1"/>
</dbReference>
<feature type="compositionally biased region" description="Basic residues" evidence="1">
    <location>
        <begin position="569"/>
        <end position="582"/>
    </location>
</feature>
<feature type="region of interest" description="Disordered" evidence="1">
    <location>
        <begin position="504"/>
        <end position="541"/>
    </location>
</feature>
<evidence type="ECO:0000313" key="2">
    <source>
        <dbReference type="EMBL" id="CAE7442642.1"/>
    </source>
</evidence>
<feature type="region of interest" description="Disordered" evidence="1">
    <location>
        <begin position="563"/>
        <end position="584"/>
    </location>
</feature>
<dbReference type="InterPro" id="IPR043502">
    <property type="entry name" value="DNA/RNA_pol_sf"/>
</dbReference>
<evidence type="ECO:0008006" key="4">
    <source>
        <dbReference type="Google" id="ProtNLM"/>
    </source>
</evidence>
<feature type="region of interest" description="Disordered" evidence="1">
    <location>
        <begin position="600"/>
        <end position="738"/>
    </location>
</feature>
<reference evidence="2" key="1">
    <citation type="submission" date="2021-02" db="EMBL/GenBank/DDBJ databases">
        <authorList>
            <person name="Dougan E. K."/>
            <person name="Rhodes N."/>
            <person name="Thang M."/>
            <person name="Chan C."/>
        </authorList>
    </citation>
    <scope>NUCLEOTIDE SEQUENCE</scope>
</reference>
<evidence type="ECO:0000313" key="3">
    <source>
        <dbReference type="Proteomes" id="UP000601435"/>
    </source>
</evidence>
<dbReference type="SUPFAM" id="SSF56672">
    <property type="entry name" value="DNA/RNA polymerases"/>
    <property type="match status" value="1"/>
</dbReference>
<accession>A0A812RK98</accession>
<feature type="compositionally biased region" description="Low complexity" evidence="1">
    <location>
        <begin position="638"/>
        <end position="649"/>
    </location>
</feature>
<dbReference type="EMBL" id="CAJNJA010019288">
    <property type="protein sequence ID" value="CAE7442642.1"/>
    <property type="molecule type" value="Genomic_DNA"/>
</dbReference>
<sequence length="1555" mass="168926">MLSPSKFPEGSWRAGEAESWLRHPSHLPRTSSCEAHSAASVNLVDSAGFRQWRMLLSPRSVAVVPFRALQGAQLTRQVTASADRAGAASQETCAALCRELLDLATCGSVVAAERRLHRFAPSLLLGPAEGAMFAAAALPSRFHGAAFRSLLLAAINANDRWEWFMDRAVVLWADRDTLGPPIELEGADSVPLPGEGFRARTTSFAGGTVGENIPPSRQLREAITDLPGVFTWAGVTGGLERPAWDAMAQALKVPGPNDADGNPGPPRNLTLLEKVAPDSPGGTGPPTPSPAPGPGPSTGGSPSGARKLKLSSVLDPTLDAEVTPLGQAEVQQLYQDDKTKFGDHPSPEADPSSDQLASLRQVVTAGSALYADFSLFGPHGLRLLRKQTFTSYTLNVATGEWSKKEQPGPASYHAWVEAWKVLRTALLLLEVADAERLDAYAEHVRSFVTQFGDTAWWLVYRAENRMRCEHMERIRRVLHDRPDHGYTAARPWNAAFAAAVKDGIRERNPDRRHAGSGEGRGGDDEPAKKKARAGKKKYEGENLSEKKGGVFVKNRRGSTICEGYNKGKCGSKKPQSKCKNSHSHQCNLCLGGSVPADPPGTTHGGGFAASKPKKYPLGKPAAASTPQELADKTCASKAAGPAPGGQAAPKTPPRPPLKRKRQDGPKPRDDPPDTGAATEPATSSAEARPADGPGATTPPRARPGEGKKRKKKETSRSTRSLKSLLQIPPAAGALPDYQPLAWGPREYGTWLEIPSDTFEERHWALVLFSGRRRKGDLPNWLVHFGFMVCCIDLVADHPCNALDEAQWTPLEKDVNDGHFEVVWAGTPCGTFSPLREVRPGPRPLRSVEEIEGISGLGPREKNQVREANVLVERTFDILSLAWDERKTWGTPSTAATGSVRPLSVRRATVKPTKVLYSARAKGFDELRGLRCDHPRGTHGTVAGQREQGASGAQWASKRQGEYTPHFAQEELTAFPKDKTDRERENAEALGGMRNPRAALSRLPKSRRVGRAIHKLLRHTLAKWPELVEPARAILRGEEPSDFDTATVDSVRSAVHTVLGTSGKVKDPDAATLANWLDNGAPLGISQAIPSRGWSNYQSAEEEAETLEEAEEVLGGKPVLNKLGVLVKEKRDAHGKVVKKARVIWDLRESSVNKACHQGERIILPRLLDVVASALASYRRGRPPYLAGVDIKDAFMNIPARADRRFTVAAVPGSRNRPGKRHRLIIFNTLVSGSASSPAIWGRAAAWLGRTSAAVSPADLQCYVDDPIYVLEGPSAEAAAGDLSVILLWCLDAEEAVVVTLPEAKIQALLADTIRFLSKPVAGARELRSYTGALSFVAGLVPHLRPFLAWFWSVARKLIHVRRIRPALRWVRALLSGGPTIEKIFYARPPRTDLEIVTDACPWGIGGVRRHSGKPTGYFYSHLPDGVLKKFGAERGLPKHNTLWEGLALLVAFRLWLPALVHGALFRAKSDNLGFLKALAKGSAKAPDLNVLAREFAYDQAVRAYQVKGLVHIPGVTNIQADALSRQFAPEAKRFPAELLEVPRDEVLIEEHFWKV</sequence>